<feature type="transmembrane region" description="Helical" evidence="5">
    <location>
        <begin position="297"/>
        <end position="319"/>
    </location>
</feature>
<dbReference type="GeneID" id="112540924"/>
<keyword evidence="3 5" id="KW-1133">Transmembrane helix</keyword>
<feature type="region of interest" description="Disordered" evidence="6">
    <location>
        <begin position="55"/>
        <end position="92"/>
    </location>
</feature>
<feature type="compositionally biased region" description="Basic residues" evidence="6">
    <location>
        <begin position="70"/>
        <end position="92"/>
    </location>
</feature>
<keyword evidence="7" id="KW-1185">Reference proteome</keyword>
<evidence type="ECO:0000256" key="3">
    <source>
        <dbReference type="ARBA" id="ARBA00022989"/>
    </source>
</evidence>
<organism evidence="7 8">
    <name type="scientific">Python bivittatus</name>
    <name type="common">Burmese python</name>
    <name type="synonym">Python molurus bivittatus</name>
    <dbReference type="NCBI Taxonomy" id="176946"/>
    <lineage>
        <taxon>Eukaryota</taxon>
        <taxon>Metazoa</taxon>
        <taxon>Chordata</taxon>
        <taxon>Craniata</taxon>
        <taxon>Vertebrata</taxon>
        <taxon>Euteleostomi</taxon>
        <taxon>Lepidosauria</taxon>
        <taxon>Squamata</taxon>
        <taxon>Bifurcata</taxon>
        <taxon>Unidentata</taxon>
        <taxon>Episquamata</taxon>
        <taxon>Toxicofera</taxon>
        <taxon>Serpentes</taxon>
        <taxon>Henophidia</taxon>
        <taxon>Pythonidae</taxon>
        <taxon>Python</taxon>
    </lineage>
</organism>
<dbReference type="Proteomes" id="UP000695026">
    <property type="component" value="Unplaced"/>
</dbReference>
<reference evidence="8" key="1">
    <citation type="submission" date="2025-08" db="UniProtKB">
        <authorList>
            <consortium name="RefSeq"/>
        </authorList>
    </citation>
    <scope>IDENTIFICATION</scope>
    <source>
        <tissue evidence="8">Liver</tissue>
    </source>
</reference>
<evidence type="ECO:0000256" key="1">
    <source>
        <dbReference type="ARBA" id="ARBA00004141"/>
    </source>
</evidence>
<protein>
    <submittedName>
        <fullName evidence="8">Protein lifeguard 1-like</fullName>
    </submittedName>
</protein>
<dbReference type="PANTHER" id="PTHR23291">
    <property type="entry name" value="BAX INHIBITOR-RELATED"/>
    <property type="match status" value="1"/>
</dbReference>
<dbReference type="KEGG" id="pbi:112540924"/>
<feature type="transmembrane region" description="Helical" evidence="5">
    <location>
        <begin position="176"/>
        <end position="199"/>
    </location>
</feature>
<comment type="subcellular location">
    <subcellularLocation>
        <location evidence="1">Membrane</location>
        <topology evidence="1">Multi-pass membrane protein</topology>
    </subcellularLocation>
</comment>
<dbReference type="PANTHER" id="PTHR23291:SF47">
    <property type="entry name" value="TRANSMEMBRANE BAX INHIBITOR MOTIF CONTAINING 7"/>
    <property type="match status" value="1"/>
</dbReference>
<feature type="transmembrane region" description="Helical" evidence="5">
    <location>
        <begin position="236"/>
        <end position="256"/>
    </location>
</feature>
<dbReference type="CDD" id="cd10428">
    <property type="entry name" value="LFG_like"/>
    <property type="match status" value="1"/>
</dbReference>
<accession>A0A9F5IGP5</accession>
<evidence type="ECO:0000256" key="5">
    <source>
        <dbReference type="RuleBase" id="RU004379"/>
    </source>
</evidence>
<evidence type="ECO:0000313" key="7">
    <source>
        <dbReference type="Proteomes" id="UP000695026"/>
    </source>
</evidence>
<feature type="transmembrane region" description="Helical" evidence="5">
    <location>
        <begin position="262"/>
        <end position="285"/>
    </location>
</feature>
<feature type="transmembrane region" description="Helical" evidence="5">
    <location>
        <begin position="117"/>
        <end position="138"/>
    </location>
</feature>
<feature type="transmembrane region" description="Helical" evidence="5">
    <location>
        <begin position="205"/>
        <end position="224"/>
    </location>
</feature>
<keyword evidence="4 5" id="KW-0472">Membrane</keyword>
<feature type="transmembrane region" description="Helical" evidence="5">
    <location>
        <begin position="150"/>
        <end position="169"/>
    </location>
</feature>
<proteinExistence type="inferred from homology"/>
<evidence type="ECO:0000313" key="8">
    <source>
        <dbReference type="RefSeq" id="XP_025023934.1"/>
    </source>
</evidence>
<keyword evidence="2 5" id="KW-0812">Transmembrane</keyword>
<dbReference type="RefSeq" id="XP_025023934.1">
    <property type="nucleotide sequence ID" value="XM_025168166.1"/>
</dbReference>
<dbReference type="OrthoDB" id="7933078at2759"/>
<evidence type="ECO:0000256" key="2">
    <source>
        <dbReference type="ARBA" id="ARBA00022692"/>
    </source>
</evidence>
<dbReference type="GO" id="GO:0016020">
    <property type="term" value="C:membrane"/>
    <property type="evidence" value="ECO:0007669"/>
    <property type="project" value="UniProtKB-SubCell"/>
</dbReference>
<evidence type="ECO:0000256" key="6">
    <source>
        <dbReference type="SAM" id="MobiDB-lite"/>
    </source>
</evidence>
<sequence>MELSKMESNIPVNFCGDIAYIKYQHPGGDSPEVTSSVKSIVREDILPHSNGKKIVQESSSKFERVPSQVRRTRSSPSHGRHPRRGPSHRRRQRMANVIEDEGPFADRTIRRTFLWKLYLMLAFQLAYTVGIICMFLYWKYLKIWVRRRPWFCYALLPAVLLMVIALACCDQARRKFPLNIILLAIFTILIGTWLGSIAGFFDADIVMWAIGATSFVTLGLYVFALQTKWELTITSGILLVLLLVVIITGVLCIFLESKLTEILYAGVGTLLFSIYLLVDTQLMLGKKHHYRLNPDEYVFAVLNVYIDILNMFLFILRFVGFMK</sequence>
<dbReference type="InterPro" id="IPR006214">
    <property type="entry name" value="Bax_inhibitor_1-related"/>
</dbReference>
<gene>
    <name evidence="8" type="primary">LOC112540924</name>
</gene>
<name>A0A9F5IGP5_PYTBI</name>
<dbReference type="OMA" id="NPWFTYA"/>
<evidence type="ECO:0000256" key="4">
    <source>
        <dbReference type="ARBA" id="ARBA00023136"/>
    </source>
</evidence>
<comment type="similarity">
    <text evidence="5">Belongs to the BI1 family.</text>
</comment>
<dbReference type="AlphaFoldDB" id="A0A9F5IGP5"/>
<dbReference type="Pfam" id="PF01027">
    <property type="entry name" value="Bax1-I"/>
    <property type="match status" value="1"/>
</dbReference>